<dbReference type="GO" id="GO:0005886">
    <property type="term" value="C:plasma membrane"/>
    <property type="evidence" value="ECO:0007669"/>
    <property type="project" value="TreeGrafter"/>
</dbReference>
<evidence type="ECO:0000256" key="3">
    <source>
        <dbReference type="ARBA" id="ARBA00022748"/>
    </source>
</evidence>
<dbReference type="Proteomes" id="UP000001962">
    <property type="component" value="Chromosome"/>
</dbReference>
<keyword evidence="4 5" id="KW-0802">TPR repeat</keyword>
<keyword evidence="8" id="KW-1185">Reference proteome</keyword>
<dbReference type="InterPro" id="IPR056413">
    <property type="entry name" value="TPR_CcmH_CycH"/>
</dbReference>
<dbReference type="eggNOG" id="COG4235">
    <property type="taxonomic scope" value="Bacteria"/>
</dbReference>
<evidence type="ECO:0000256" key="1">
    <source>
        <dbReference type="ARBA" id="ARBA00004196"/>
    </source>
</evidence>
<sequence>MMAFPLTTMVLCLIAIALLLIPLLRGDCALCRDGQCQTGPDTTDPDDPADANLRIYRQQVTELAAERDAGRIDPTRYREIQAELARDLLSQPSAPAEPAAPVGGGRRWAVAGLLAVLVPTVGLATYVHTGAGNEGLQASAARAHPDQSPAEVVQASLATLQAHLERHPEDSDNWVLLGRTLTALGKTEQALESYRAALRHGQDNHPELLARYADLLAGSRDGRLRGDPERLVRRALDIDPDHRLALWLAGSAALERGDAAVARRHWERLLALLPAESDDAGKIREKLRALDGPRG</sequence>
<proteinExistence type="predicted"/>
<dbReference type="HOGENOM" id="CLU_036074_2_0_6"/>
<protein>
    <submittedName>
        <fullName evidence="7">Tetratricopeptide TPR_2 repeat protein</fullName>
    </submittedName>
</protein>
<dbReference type="Gene3D" id="1.25.40.10">
    <property type="entry name" value="Tetratricopeptide repeat domain"/>
    <property type="match status" value="1"/>
</dbReference>
<name>Q0A801_ALKEH</name>
<dbReference type="InterPro" id="IPR017560">
    <property type="entry name" value="Cyt_c_biogenesis_CcmI"/>
</dbReference>
<dbReference type="AlphaFoldDB" id="Q0A801"/>
<organism evidence="7 8">
    <name type="scientific">Alkalilimnicola ehrlichii (strain ATCC BAA-1101 / DSM 17681 / MLHE-1)</name>
    <dbReference type="NCBI Taxonomy" id="187272"/>
    <lineage>
        <taxon>Bacteria</taxon>
        <taxon>Pseudomonadati</taxon>
        <taxon>Pseudomonadota</taxon>
        <taxon>Gammaproteobacteria</taxon>
        <taxon>Chromatiales</taxon>
        <taxon>Ectothiorhodospiraceae</taxon>
        <taxon>Alkalilimnicola</taxon>
    </lineage>
</organism>
<keyword evidence="3" id="KW-0201">Cytochrome c-type biogenesis</keyword>
<dbReference type="OrthoDB" id="9776053at2"/>
<dbReference type="InterPro" id="IPR011990">
    <property type="entry name" value="TPR-like_helical_dom_sf"/>
</dbReference>
<reference evidence="8" key="1">
    <citation type="submission" date="2006-08" db="EMBL/GenBank/DDBJ databases">
        <title>Complete sequence of Alkalilimnicola ehrilichei MLHE-1.</title>
        <authorList>
            <person name="Copeland A."/>
            <person name="Lucas S."/>
            <person name="Lapidus A."/>
            <person name="Barry K."/>
            <person name="Detter J.C."/>
            <person name="Glavina del Rio T."/>
            <person name="Hammon N."/>
            <person name="Israni S."/>
            <person name="Dalin E."/>
            <person name="Tice H."/>
            <person name="Pitluck S."/>
            <person name="Sims D."/>
            <person name="Brettin T."/>
            <person name="Bruce D."/>
            <person name="Han C."/>
            <person name="Tapia R."/>
            <person name="Gilna P."/>
            <person name="Schmutz J."/>
            <person name="Larimer F."/>
            <person name="Land M."/>
            <person name="Hauser L."/>
            <person name="Kyrpides N."/>
            <person name="Mikhailova N."/>
            <person name="Oremland R.S."/>
            <person name="Hoeft S.E."/>
            <person name="Switzer-Blum J."/>
            <person name="Kulp T."/>
            <person name="King G."/>
            <person name="Tabita R."/>
            <person name="Witte B."/>
            <person name="Santini J.M."/>
            <person name="Basu P."/>
            <person name="Hollibaugh J.T."/>
            <person name="Xie G."/>
            <person name="Stolz J.F."/>
            <person name="Richardson P."/>
        </authorList>
    </citation>
    <scope>NUCLEOTIDE SEQUENCE [LARGE SCALE GENOMIC DNA]</scope>
    <source>
        <strain evidence="8">ATCC BAA-1101 / DSM 17681 / MLHE-1</strain>
    </source>
</reference>
<dbReference type="PANTHER" id="PTHR47870">
    <property type="entry name" value="CYTOCHROME C-TYPE BIOGENESIS PROTEIN CCMH"/>
    <property type="match status" value="1"/>
</dbReference>
<evidence type="ECO:0000256" key="4">
    <source>
        <dbReference type="ARBA" id="ARBA00022803"/>
    </source>
</evidence>
<gene>
    <name evidence="7" type="ordered locus">Mlg_1690</name>
</gene>
<evidence type="ECO:0000256" key="5">
    <source>
        <dbReference type="PROSITE-ProRule" id="PRU00339"/>
    </source>
</evidence>
<dbReference type="RefSeq" id="WP_011629430.1">
    <property type="nucleotide sequence ID" value="NC_008340.1"/>
</dbReference>
<feature type="domain" description="Cytochrome c-type biogenesis protein H TPR" evidence="6">
    <location>
        <begin position="151"/>
        <end position="278"/>
    </location>
</feature>
<dbReference type="PROSITE" id="PS50005">
    <property type="entry name" value="TPR"/>
    <property type="match status" value="1"/>
</dbReference>
<keyword evidence="2" id="KW-0677">Repeat</keyword>
<evidence type="ECO:0000313" key="8">
    <source>
        <dbReference type="Proteomes" id="UP000001962"/>
    </source>
</evidence>
<dbReference type="PANTHER" id="PTHR47870:SF1">
    <property type="entry name" value="CYTOCHROME C-TYPE BIOGENESIS PROTEIN CCMH"/>
    <property type="match status" value="1"/>
</dbReference>
<dbReference type="EMBL" id="CP000453">
    <property type="protein sequence ID" value="ABI57036.1"/>
    <property type="molecule type" value="Genomic_DNA"/>
</dbReference>
<accession>Q0A801</accession>
<dbReference type="GO" id="GO:0017004">
    <property type="term" value="P:cytochrome complex assembly"/>
    <property type="evidence" value="ECO:0007669"/>
    <property type="project" value="UniProtKB-KW"/>
</dbReference>
<evidence type="ECO:0000313" key="7">
    <source>
        <dbReference type="EMBL" id="ABI57036.1"/>
    </source>
</evidence>
<feature type="repeat" description="TPR" evidence="5">
    <location>
        <begin position="171"/>
        <end position="204"/>
    </location>
</feature>
<dbReference type="SUPFAM" id="SSF48452">
    <property type="entry name" value="TPR-like"/>
    <property type="match status" value="1"/>
</dbReference>
<dbReference type="KEGG" id="aeh:Mlg_1690"/>
<dbReference type="InterPro" id="IPR019734">
    <property type="entry name" value="TPR_rpt"/>
</dbReference>
<evidence type="ECO:0000259" key="6">
    <source>
        <dbReference type="Pfam" id="PF23914"/>
    </source>
</evidence>
<comment type="subcellular location">
    <subcellularLocation>
        <location evidence="1">Cell envelope</location>
    </subcellularLocation>
</comment>
<dbReference type="InterPro" id="IPR051263">
    <property type="entry name" value="C-type_cytochrome_biogenesis"/>
</dbReference>
<evidence type="ECO:0000256" key="2">
    <source>
        <dbReference type="ARBA" id="ARBA00022737"/>
    </source>
</evidence>
<dbReference type="GO" id="GO:0030313">
    <property type="term" value="C:cell envelope"/>
    <property type="evidence" value="ECO:0007669"/>
    <property type="project" value="UniProtKB-SubCell"/>
</dbReference>
<dbReference type="NCBIfam" id="TIGR03142">
    <property type="entry name" value="cytochro_ccmI"/>
    <property type="match status" value="1"/>
</dbReference>
<dbReference type="Pfam" id="PF23914">
    <property type="entry name" value="TPR_CcmH_CycH"/>
    <property type="match status" value="1"/>
</dbReference>